<name>T4VTP7_PARBF</name>
<gene>
    <name evidence="2" type="ORF">C672_0605</name>
</gene>
<comment type="caution">
    <text evidence="2">The sequence shown here is derived from an EMBL/GenBank/DDBJ whole genome shotgun (WGS) entry which is preliminary data.</text>
</comment>
<dbReference type="InterPro" id="IPR025436">
    <property type="entry name" value="DUF4179"/>
</dbReference>
<evidence type="ECO:0000259" key="1">
    <source>
        <dbReference type="Pfam" id="PF13786"/>
    </source>
</evidence>
<sequence length="296" mass="32892">MNKRKKRIKIIVITSSLSLVLIGGLLIFNAEGSPQVKDTFSSIASHFGLDSDLNEYKKAINKPITNNGYTITLNKVILDKNELTISSTVKSDNGGFNGYPEMLESVFINGTRINSDSNGNSEMLNDSTMNKVTTYFLDKELSGEVNVRVEYPGIQMLDDTGSETIKGDWSFNFNTNADALVKDTLTINLNKKFKLEDGKTIKLSKYISNSLGTKIEFSLPTDGTEYLMKLAGNDNLGNKVEFYCDYSNNGKGIFKLDNSHKNIKKDSSKLNLSLYASDSSNNKWKKVGSDFDIDLK</sequence>
<dbReference type="PATRIC" id="fig|1233171.3.peg.508"/>
<dbReference type="Pfam" id="PF13786">
    <property type="entry name" value="DUF4179"/>
    <property type="match status" value="1"/>
</dbReference>
<reference evidence="2 3" key="1">
    <citation type="submission" date="2013-06" db="EMBL/GenBank/DDBJ databases">
        <authorList>
            <person name="Walk S."/>
            <person name="Aronoff D."/>
            <person name="Young V.Y."/>
            <person name="Marsh J."/>
            <person name="Harrison L."/>
            <person name="Daugherty S.C."/>
            <person name="Shefchek K.A."/>
            <person name="Hine E.E."/>
            <person name="Tallon L.J."/>
            <person name="Sadzewicz L.K."/>
            <person name="Rasko D.A."/>
        </authorList>
    </citation>
    <scope>NUCLEOTIDE SEQUENCE [LARGE SCALE GENOMIC DNA]</scope>
    <source>
        <strain evidence="2 3">ATCC 638</strain>
    </source>
</reference>
<organism evidence="2 3">
    <name type="scientific">Paraclostridium bifermentans ATCC 638 = DSM 14991</name>
    <dbReference type="NCBI Taxonomy" id="1233171"/>
    <lineage>
        <taxon>Bacteria</taxon>
        <taxon>Bacillati</taxon>
        <taxon>Bacillota</taxon>
        <taxon>Clostridia</taxon>
        <taxon>Peptostreptococcales</taxon>
        <taxon>Peptostreptococcaceae</taxon>
        <taxon>Paraclostridium</taxon>
    </lineage>
</organism>
<dbReference type="GeneID" id="67474391"/>
<feature type="domain" description="DUF4179" evidence="1">
    <location>
        <begin position="3"/>
        <end position="91"/>
    </location>
</feature>
<evidence type="ECO:0000313" key="2">
    <source>
        <dbReference type="EMBL" id="EQK44077.1"/>
    </source>
</evidence>
<proteinExistence type="predicted"/>
<dbReference type="EMBL" id="AVNC01000014">
    <property type="protein sequence ID" value="EQK44077.1"/>
    <property type="molecule type" value="Genomic_DNA"/>
</dbReference>
<accession>T4VTP7</accession>
<protein>
    <recommendedName>
        <fullName evidence="1">DUF4179 domain-containing protein</fullName>
    </recommendedName>
</protein>
<dbReference type="Gene3D" id="2.60.40.1630">
    <property type="entry name" value="bacillus anthracis domain"/>
    <property type="match status" value="1"/>
</dbReference>
<evidence type="ECO:0000313" key="3">
    <source>
        <dbReference type="Proteomes" id="UP000015688"/>
    </source>
</evidence>
<dbReference type="RefSeq" id="WP_021431893.1">
    <property type="nucleotide sequence ID" value="NZ_AVNC01000014.1"/>
</dbReference>
<dbReference type="AlphaFoldDB" id="T4VTP7"/>
<dbReference type="Proteomes" id="UP000015688">
    <property type="component" value="Unassembled WGS sequence"/>
</dbReference>